<feature type="transmembrane region" description="Helical" evidence="7">
    <location>
        <begin position="343"/>
        <end position="365"/>
    </location>
</feature>
<dbReference type="EMBL" id="JABVED010000007">
    <property type="protein sequence ID" value="MBC6448419.1"/>
    <property type="molecule type" value="Genomic_DNA"/>
</dbReference>
<keyword evidence="5 7" id="KW-1133">Transmembrane helix</keyword>
<organism evidence="8 9">
    <name type="scientific">Actinokineospora xionganensis</name>
    <dbReference type="NCBI Taxonomy" id="2684470"/>
    <lineage>
        <taxon>Bacteria</taxon>
        <taxon>Bacillati</taxon>
        <taxon>Actinomycetota</taxon>
        <taxon>Actinomycetes</taxon>
        <taxon>Pseudonocardiales</taxon>
        <taxon>Pseudonocardiaceae</taxon>
        <taxon>Actinokineospora</taxon>
    </lineage>
</organism>
<evidence type="ECO:0000256" key="3">
    <source>
        <dbReference type="ARBA" id="ARBA00022475"/>
    </source>
</evidence>
<keyword evidence="4 7" id="KW-0812">Transmembrane</keyword>
<keyword evidence="2" id="KW-0813">Transport</keyword>
<dbReference type="Gene3D" id="1.20.1250.20">
    <property type="entry name" value="MFS general substrate transporter like domains"/>
    <property type="match status" value="1"/>
</dbReference>
<feature type="transmembrane region" description="Helical" evidence="7">
    <location>
        <begin position="103"/>
        <end position="120"/>
    </location>
</feature>
<evidence type="ECO:0000256" key="6">
    <source>
        <dbReference type="ARBA" id="ARBA00023136"/>
    </source>
</evidence>
<evidence type="ECO:0000256" key="2">
    <source>
        <dbReference type="ARBA" id="ARBA00022448"/>
    </source>
</evidence>
<feature type="transmembrane region" description="Helical" evidence="7">
    <location>
        <begin position="377"/>
        <end position="395"/>
    </location>
</feature>
<comment type="caution">
    <text evidence="8">The sequence shown here is derived from an EMBL/GenBank/DDBJ whole genome shotgun (WGS) entry which is preliminary data.</text>
</comment>
<dbReference type="SUPFAM" id="SSF103473">
    <property type="entry name" value="MFS general substrate transporter"/>
    <property type="match status" value="1"/>
</dbReference>
<gene>
    <name evidence="8" type="ORF">GPZ80_14695</name>
</gene>
<keyword evidence="3" id="KW-1003">Cell membrane</keyword>
<dbReference type="InterPro" id="IPR010290">
    <property type="entry name" value="TM_effector"/>
</dbReference>
<evidence type="ECO:0000256" key="5">
    <source>
        <dbReference type="ARBA" id="ARBA00022989"/>
    </source>
</evidence>
<dbReference type="CDD" id="cd06173">
    <property type="entry name" value="MFS_MefA_like"/>
    <property type="match status" value="1"/>
</dbReference>
<feature type="transmembrane region" description="Helical" evidence="7">
    <location>
        <begin position="223"/>
        <end position="244"/>
    </location>
</feature>
<evidence type="ECO:0000256" key="1">
    <source>
        <dbReference type="ARBA" id="ARBA00004651"/>
    </source>
</evidence>
<feature type="transmembrane region" description="Helical" evidence="7">
    <location>
        <begin position="310"/>
        <end position="331"/>
    </location>
</feature>
<feature type="transmembrane region" description="Helical" evidence="7">
    <location>
        <begin position="250"/>
        <end position="274"/>
    </location>
</feature>
<sequence length="411" mass="42833">MGTHLLGVAVFWRYWSAMTISNTGTAVTTVALPLVAVSTMGASAFEVSLITAASYLAWLLIGLPSGVIVQRLPLRETQVAMDLIRAVAIGSIPVAWWLDRLTLAHLIVTALVISLANVLFDVGNMTFLPQIVSRDELTARNSLVSGTHSVTSLGGPSLAGVVVQLVGAVPTLIIDAVSFLTSAVLLRGLPKASAPRVEDRPGMAAMIREGWRFVVGHPVMRPCMFAATTSNFANGAFMALIPVFLVRDLFASPVLVGLLIAADGVGSLLGAALAPWLIGRLGSAKAIIVGSAGGAALALLMPLGTGVWGMVLFALGNIGFGAGTVVFSIGARTHRQVASPPELLSRVIATVRFVSWGAIPVGALAGGVVATLADTRTALIVFCGMTLVDPVLLWFSRVRHLRELAEDPVPV</sequence>
<reference evidence="8 9" key="1">
    <citation type="submission" date="2020-06" db="EMBL/GenBank/DDBJ databases">
        <title>Actinokineospora xiongansis sp. nov., isolated from soil of Baiyangdian.</title>
        <authorList>
            <person name="Zhang X."/>
        </authorList>
    </citation>
    <scope>NUCLEOTIDE SEQUENCE [LARGE SCALE GENOMIC DNA]</scope>
    <source>
        <strain evidence="8 9">HBU206404</strain>
    </source>
</reference>
<comment type="subcellular location">
    <subcellularLocation>
        <location evidence="1">Cell membrane</location>
        <topology evidence="1">Multi-pass membrane protein</topology>
    </subcellularLocation>
</comment>
<dbReference type="RefSeq" id="WP_187220899.1">
    <property type="nucleotide sequence ID" value="NZ_JABVED010000007.1"/>
</dbReference>
<feature type="transmembrane region" description="Helical" evidence="7">
    <location>
        <begin position="161"/>
        <end position="186"/>
    </location>
</feature>
<feature type="transmembrane region" description="Helical" evidence="7">
    <location>
        <begin position="286"/>
        <end position="304"/>
    </location>
</feature>
<accession>A0ABR7L702</accession>
<dbReference type="InterPro" id="IPR036259">
    <property type="entry name" value="MFS_trans_sf"/>
</dbReference>
<evidence type="ECO:0000256" key="7">
    <source>
        <dbReference type="SAM" id="Phobius"/>
    </source>
</evidence>
<name>A0ABR7L702_9PSEU</name>
<dbReference type="Pfam" id="PF05977">
    <property type="entry name" value="MFS_3"/>
    <property type="match status" value="1"/>
</dbReference>
<feature type="transmembrane region" description="Helical" evidence="7">
    <location>
        <begin position="47"/>
        <end position="67"/>
    </location>
</feature>
<feature type="transmembrane region" description="Helical" evidence="7">
    <location>
        <begin position="12"/>
        <end position="35"/>
    </location>
</feature>
<evidence type="ECO:0000313" key="9">
    <source>
        <dbReference type="Proteomes" id="UP000734823"/>
    </source>
</evidence>
<evidence type="ECO:0000313" key="8">
    <source>
        <dbReference type="EMBL" id="MBC6448419.1"/>
    </source>
</evidence>
<dbReference type="Proteomes" id="UP000734823">
    <property type="component" value="Unassembled WGS sequence"/>
</dbReference>
<protein>
    <submittedName>
        <fullName evidence="8">MFS transporter</fullName>
    </submittedName>
</protein>
<evidence type="ECO:0000256" key="4">
    <source>
        <dbReference type="ARBA" id="ARBA00022692"/>
    </source>
</evidence>
<keyword evidence="9" id="KW-1185">Reference proteome</keyword>
<dbReference type="PANTHER" id="PTHR23513:SF6">
    <property type="entry name" value="MAJOR FACILITATOR SUPERFAMILY ASSOCIATED DOMAIN-CONTAINING PROTEIN"/>
    <property type="match status" value="1"/>
</dbReference>
<keyword evidence="6 7" id="KW-0472">Membrane</keyword>
<dbReference type="PANTHER" id="PTHR23513">
    <property type="entry name" value="INTEGRAL MEMBRANE EFFLUX PROTEIN-RELATED"/>
    <property type="match status" value="1"/>
</dbReference>
<proteinExistence type="predicted"/>